<name>A0AAV5WKB8_9BILA</name>
<protein>
    <submittedName>
        <fullName evidence="1">Uncharacterized protein</fullName>
    </submittedName>
</protein>
<dbReference type="EMBL" id="BTSY01000006">
    <property type="protein sequence ID" value="GMT32090.1"/>
    <property type="molecule type" value="Genomic_DNA"/>
</dbReference>
<sequence length="113" mass="12906">MRPSYKSLSRPLFIHSRSINSFSLDCCQEKKQSDSSHSLMDSTSPSLPTSILPIDNAIRSEFFTCLSNFDSSPTVEKAIQIYTLIYKLYTSEPQEVVWSSHCLLLWKRVIPEA</sequence>
<proteinExistence type="predicted"/>
<comment type="caution">
    <text evidence="1">The sequence shown here is derived from an EMBL/GenBank/DDBJ whole genome shotgun (WGS) entry which is preliminary data.</text>
</comment>
<keyword evidence="2" id="KW-1185">Reference proteome</keyword>
<evidence type="ECO:0000313" key="1">
    <source>
        <dbReference type="EMBL" id="GMT32090.1"/>
    </source>
</evidence>
<reference evidence="1" key="1">
    <citation type="submission" date="2023-10" db="EMBL/GenBank/DDBJ databases">
        <title>Genome assembly of Pristionchus species.</title>
        <authorList>
            <person name="Yoshida K."/>
            <person name="Sommer R.J."/>
        </authorList>
    </citation>
    <scope>NUCLEOTIDE SEQUENCE</scope>
    <source>
        <strain evidence="1">RS5133</strain>
    </source>
</reference>
<evidence type="ECO:0000313" key="2">
    <source>
        <dbReference type="Proteomes" id="UP001432322"/>
    </source>
</evidence>
<feature type="non-terminal residue" evidence="1">
    <location>
        <position position="113"/>
    </location>
</feature>
<organism evidence="1 2">
    <name type="scientific">Pristionchus fissidentatus</name>
    <dbReference type="NCBI Taxonomy" id="1538716"/>
    <lineage>
        <taxon>Eukaryota</taxon>
        <taxon>Metazoa</taxon>
        <taxon>Ecdysozoa</taxon>
        <taxon>Nematoda</taxon>
        <taxon>Chromadorea</taxon>
        <taxon>Rhabditida</taxon>
        <taxon>Rhabditina</taxon>
        <taxon>Diplogasteromorpha</taxon>
        <taxon>Diplogasteroidea</taxon>
        <taxon>Neodiplogasteridae</taxon>
        <taxon>Pristionchus</taxon>
    </lineage>
</organism>
<accession>A0AAV5WKB8</accession>
<gene>
    <name evidence="1" type="ORF">PFISCL1PPCAC_23387</name>
</gene>
<dbReference type="AlphaFoldDB" id="A0AAV5WKB8"/>
<dbReference type="Proteomes" id="UP001432322">
    <property type="component" value="Unassembled WGS sequence"/>
</dbReference>